<dbReference type="RefSeq" id="WP_157308735.1">
    <property type="nucleotide sequence ID" value="NZ_WRXN01000012.1"/>
</dbReference>
<evidence type="ECO:0000313" key="1">
    <source>
        <dbReference type="EMBL" id="MVT11312.1"/>
    </source>
</evidence>
<protein>
    <submittedName>
        <fullName evidence="1">Uncharacterized protein</fullName>
    </submittedName>
</protein>
<comment type="caution">
    <text evidence="1">The sequence shown here is derived from an EMBL/GenBank/DDBJ whole genome shotgun (WGS) entry which is preliminary data.</text>
</comment>
<reference evidence="1 2" key="1">
    <citation type="submission" date="2019-12" db="EMBL/GenBank/DDBJ databases">
        <title>Chitinophaga sp. strain ysch24 (GDMCC 1.1355), whole genome shotgun sequence.</title>
        <authorList>
            <person name="Zhang X."/>
        </authorList>
    </citation>
    <scope>NUCLEOTIDE SEQUENCE [LARGE SCALE GENOMIC DNA]</scope>
    <source>
        <strain evidence="2">ysch24</strain>
    </source>
</reference>
<evidence type="ECO:0000313" key="2">
    <source>
        <dbReference type="Proteomes" id="UP000461730"/>
    </source>
</evidence>
<accession>A0A7K1UAB9</accession>
<organism evidence="1 2">
    <name type="scientific">Chitinophaga tropicalis</name>
    <dbReference type="NCBI Taxonomy" id="2683588"/>
    <lineage>
        <taxon>Bacteria</taxon>
        <taxon>Pseudomonadati</taxon>
        <taxon>Bacteroidota</taxon>
        <taxon>Chitinophagia</taxon>
        <taxon>Chitinophagales</taxon>
        <taxon>Chitinophagaceae</taxon>
        <taxon>Chitinophaga</taxon>
    </lineage>
</organism>
<dbReference type="AlphaFoldDB" id="A0A7K1UAB9"/>
<name>A0A7K1UAB9_9BACT</name>
<proteinExistence type="predicted"/>
<dbReference type="Proteomes" id="UP000461730">
    <property type="component" value="Unassembled WGS sequence"/>
</dbReference>
<gene>
    <name evidence="1" type="ORF">GO493_23790</name>
</gene>
<sequence length="88" mass="10212">MSKKNREGVKHSIQELATGNYKSYPDEYGVAGTVAVDNVRSLAKGYWDSREYKEIERDERLGIQLEDYQQWTQEALVAFRKQYGSSMN</sequence>
<keyword evidence="2" id="KW-1185">Reference proteome</keyword>
<dbReference type="EMBL" id="WRXN01000012">
    <property type="protein sequence ID" value="MVT11312.1"/>
    <property type="molecule type" value="Genomic_DNA"/>
</dbReference>